<dbReference type="Pfam" id="PF08202">
    <property type="entry name" value="MIS13"/>
    <property type="match status" value="1"/>
</dbReference>
<dbReference type="GO" id="GO:0051301">
    <property type="term" value="P:cell division"/>
    <property type="evidence" value="ECO:0007669"/>
    <property type="project" value="InterPro"/>
</dbReference>
<dbReference type="Proteomes" id="UP000567179">
    <property type="component" value="Unassembled WGS sequence"/>
</dbReference>
<dbReference type="EMBL" id="JAACJJ010000001">
    <property type="protein sequence ID" value="KAF5330973.1"/>
    <property type="molecule type" value="Genomic_DNA"/>
</dbReference>
<feature type="compositionally biased region" description="Polar residues" evidence="1">
    <location>
        <begin position="141"/>
        <end position="151"/>
    </location>
</feature>
<feature type="compositionally biased region" description="Basic and acidic residues" evidence="1">
    <location>
        <begin position="571"/>
        <end position="581"/>
    </location>
</feature>
<feature type="region of interest" description="Disordered" evidence="1">
    <location>
        <begin position="36"/>
        <end position="161"/>
    </location>
</feature>
<name>A0A8H5FC42_9AGAR</name>
<dbReference type="GO" id="GO:0007059">
    <property type="term" value="P:chromosome segregation"/>
    <property type="evidence" value="ECO:0007669"/>
    <property type="project" value="InterPro"/>
</dbReference>
<organism evidence="2 3">
    <name type="scientific">Psilocybe cf. subviscida</name>
    <dbReference type="NCBI Taxonomy" id="2480587"/>
    <lineage>
        <taxon>Eukaryota</taxon>
        <taxon>Fungi</taxon>
        <taxon>Dikarya</taxon>
        <taxon>Basidiomycota</taxon>
        <taxon>Agaricomycotina</taxon>
        <taxon>Agaricomycetes</taxon>
        <taxon>Agaricomycetidae</taxon>
        <taxon>Agaricales</taxon>
        <taxon>Agaricineae</taxon>
        <taxon>Strophariaceae</taxon>
        <taxon>Psilocybe</taxon>
    </lineage>
</organism>
<feature type="region of interest" description="Disordered" evidence="1">
    <location>
        <begin position="318"/>
        <end position="337"/>
    </location>
</feature>
<dbReference type="GO" id="GO:0000444">
    <property type="term" value="C:MIS12/MIND type complex"/>
    <property type="evidence" value="ECO:0007669"/>
    <property type="project" value="InterPro"/>
</dbReference>
<dbReference type="PANTHER" id="PTHR14778">
    <property type="entry name" value="KINETOCHORE-ASSOCIATED PROTEIN DSN1 HOMOLOG"/>
    <property type="match status" value="1"/>
</dbReference>
<dbReference type="OrthoDB" id="3364649at2759"/>
<proteinExistence type="predicted"/>
<accession>A0A8H5FC42</accession>
<feature type="compositionally biased region" description="Basic residues" evidence="1">
    <location>
        <begin position="210"/>
        <end position="222"/>
    </location>
</feature>
<protein>
    <submittedName>
        <fullName evidence="2">Uncharacterized protein</fullName>
    </submittedName>
</protein>
<comment type="caution">
    <text evidence="2">The sequence shown here is derived from an EMBL/GenBank/DDBJ whole genome shotgun (WGS) entry which is preliminary data.</text>
</comment>
<dbReference type="PANTHER" id="PTHR14778:SF2">
    <property type="entry name" value="KINETOCHORE-ASSOCIATED PROTEIN DSN1 HOMOLOG"/>
    <property type="match status" value="1"/>
</dbReference>
<gene>
    <name evidence="2" type="ORF">D9619_005690</name>
</gene>
<feature type="compositionally biased region" description="Pro residues" evidence="1">
    <location>
        <begin position="45"/>
        <end position="55"/>
    </location>
</feature>
<reference evidence="2 3" key="1">
    <citation type="journal article" date="2020" name="ISME J.">
        <title>Uncovering the hidden diversity of litter-decomposition mechanisms in mushroom-forming fungi.</title>
        <authorList>
            <person name="Floudas D."/>
            <person name="Bentzer J."/>
            <person name="Ahren D."/>
            <person name="Johansson T."/>
            <person name="Persson P."/>
            <person name="Tunlid A."/>
        </authorList>
    </citation>
    <scope>NUCLEOTIDE SEQUENCE [LARGE SCALE GENOMIC DNA]</scope>
    <source>
        <strain evidence="2 3">CBS 101986</strain>
    </source>
</reference>
<feature type="compositionally biased region" description="Low complexity" evidence="1">
    <location>
        <begin position="603"/>
        <end position="612"/>
    </location>
</feature>
<feature type="compositionally biased region" description="Low complexity" evidence="1">
    <location>
        <begin position="69"/>
        <end position="84"/>
    </location>
</feature>
<evidence type="ECO:0000313" key="2">
    <source>
        <dbReference type="EMBL" id="KAF5330973.1"/>
    </source>
</evidence>
<sequence length="612" mass="67230">MMPNPLLLNAVAAKKAKKEAKGASVKRKAIDEGHGGLLIVRAPHAEPPQSQPLPPKTASHFAFPPPSASQPAPSVAAGPSSQPSKKFKAGAPSTSRARHPKSNSASRDRVPYSGAYDDQEVEKDVRAMEDEADILRRQSRAHTTIDTSLLPSNKPRSKGKEKMTDMIIPMPTDDSPQIQRNKQLRQGAMDAITGSRGRSTQPNSIDSGRGQRRKSSVGRGKRQSTSFETTGVITQPHNSVSELSFYKHIDCDLPEPERVRQLLIWCSLRAASPSSTAATPPATPLPPLSGQATNVLKKLQDSLVRMLAEKRIDMSLYSSEVGSSRKPSEELRENKQNVQNRQWEVTYTQHIQQAQTEEESWKKVSYGYDAYAKKLQASLEQRSTAIKIDQQALSAKAKGKRPATGDLDGYESNLFPQEHELPPDLRYSLTLAKDVLGHRAKGDERLIPTSRYGAKGSKLNREQMEAELKRRMGTLEFQYDQLFSWANTIRITTGIAERALNERFDTLTSNLTSRITPFPAPADIAASPSTHLLSTHVTQLRPKSAGPDPVLLMRSLSRVDKERPPAQVGDAARRAAREVQRAGESSVGLTVPTTPSRRPPGTPRRGTTPSRG</sequence>
<feature type="region of interest" description="Disordered" evidence="1">
    <location>
        <begin position="182"/>
        <end position="230"/>
    </location>
</feature>
<evidence type="ECO:0000256" key="1">
    <source>
        <dbReference type="SAM" id="MobiDB-lite"/>
    </source>
</evidence>
<feature type="region of interest" description="Disordered" evidence="1">
    <location>
        <begin position="558"/>
        <end position="612"/>
    </location>
</feature>
<feature type="compositionally biased region" description="Polar residues" evidence="1">
    <location>
        <begin position="196"/>
        <end position="206"/>
    </location>
</feature>
<feature type="compositionally biased region" description="Basic and acidic residues" evidence="1">
    <location>
        <begin position="122"/>
        <end position="136"/>
    </location>
</feature>
<dbReference type="AlphaFoldDB" id="A0A8H5FC42"/>
<feature type="compositionally biased region" description="Basic and acidic residues" evidence="1">
    <location>
        <begin position="326"/>
        <end position="335"/>
    </location>
</feature>
<keyword evidence="3" id="KW-1185">Reference proteome</keyword>
<dbReference type="InterPro" id="IPR013218">
    <property type="entry name" value="Dsn1/Mis13"/>
</dbReference>
<evidence type="ECO:0000313" key="3">
    <source>
        <dbReference type="Proteomes" id="UP000567179"/>
    </source>
</evidence>